<gene>
    <name evidence="3" type="ORF">ACFSBX_10050</name>
</gene>
<keyword evidence="3" id="KW-0378">Hydrolase</keyword>
<dbReference type="AlphaFoldDB" id="A0ABD6CMI1"/>
<comment type="caution">
    <text evidence="3">The sequence shown here is derived from an EMBL/GenBank/DDBJ whole genome shotgun (WGS) entry which is preliminary data.</text>
</comment>
<feature type="transmembrane region" description="Helical" evidence="2">
    <location>
        <begin position="54"/>
        <end position="71"/>
    </location>
</feature>
<accession>A0ABD6CMI1</accession>
<feature type="region of interest" description="Disordered" evidence="1">
    <location>
        <begin position="171"/>
        <end position="193"/>
    </location>
</feature>
<dbReference type="RefSeq" id="WP_256422699.1">
    <property type="nucleotide sequence ID" value="NZ_JANHDI010000014.1"/>
</dbReference>
<dbReference type="Proteomes" id="UP001597085">
    <property type="component" value="Unassembled WGS sequence"/>
</dbReference>
<dbReference type="EMBL" id="JBHUDK010000008">
    <property type="protein sequence ID" value="MFD1599296.1"/>
    <property type="molecule type" value="Genomic_DNA"/>
</dbReference>
<protein>
    <submittedName>
        <fullName evidence="3">Metal-dependent hydrolase</fullName>
    </submittedName>
</protein>
<keyword evidence="2" id="KW-1133">Transmembrane helix</keyword>
<evidence type="ECO:0000256" key="1">
    <source>
        <dbReference type="SAM" id="MobiDB-lite"/>
    </source>
</evidence>
<keyword evidence="4" id="KW-1185">Reference proteome</keyword>
<keyword evidence="2" id="KW-0472">Membrane</keyword>
<keyword evidence="2" id="KW-0812">Transmembrane</keyword>
<dbReference type="GO" id="GO:0016787">
    <property type="term" value="F:hydrolase activity"/>
    <property type="evidence" value="ECO:0007669"/>
    <property type="project" value="UniProtKB-KW"/>
</dbReference>
<reference evidence="3 4" key="1">
    <citation type="journal article" date="2019" name="Int. J. Syst. Evol. Microbiol.">
        <title>The Global Catalogue of Microorganisms (GCM) 10K type strain sequencing project: providing services to taxonomists for standard genome sequencing and annotation.</title>
        <authorList>
            <consortium name="The Broad Institute Genomics Platform"/>
            <consortium name="The Broad Institute Genome Sequencing Center for Infectious Disease"/>
            <person name="Wu L."/>
            <person name="Ma J."/>
        </authorList>
    </citation>
    <scope>NUCLEOTIDE SEQUENCE [LARGE SCALE GENOMIC DNA]</scope>
    <source>
        <strain evidence="3 4">CGMCC 1.12121</strain>
    </source>
</reference>
<feature type="transmembrane region" description="Helical" evidence="2">
    <location>
        <begin position="92"/>
        <end position="118"/>
    </location>
</feature>
<sequence>MPSTLVHVSLALLLAAGLLGEEFDARSALVVAAATVIPDLDVALEPLLSGAHRSVGHTFLLPAILFAVLLWDSRRGAASAIRRRYGDRGVRVTFVSVFCIFGAAIVPDLVVGGVNALYPLHDAFYTVDGRLFYSTDRGWVQTFVDLAPDEPTERRTTGNFDFRTVLDAEPTLGVEQPDSDESGAGGGGSPPQRVERLFPVAMTGFRAWLLPLSAFVTATRLWRARRTSDLDDGDDV</sequence>
<organism evidence="3 4">
    <name type="scientific">Halobellus rarus</name>
    <dbReference type="NCBI Taxonomy" id="1126237"/>
    <lineage>
        <taxon>Archaea</taxon>
        <taxon>Methanobacteriati</taxon>
        <taxon>Methanobacteriota</taxon>
        <taxon>Stenosarchaea group</taxon>
        <taxon>Halobacteria</taxon>
        <taxon>Halobacteriales</taxon>
        <taxon>Haloferacaceae</taxon>
        <taxon>Halobellus</taxon>
    </lineage>
</organism>
<evidence type="ECO:0000256" key="2">
    <source>
        <dbReference type="SAM" id="Phobius"/>
    </source>
</evidence>
<proteinExistence type="predicted"/>
<name>A0ABD6CMI1_9EURY</name>
<evidence type="ECO:0000313" key="3">
    <source>
        <dbReference type="EMBL" id="MFD1599296.1"/>
    </source>
</evidence>
<evidence type="ECO:0000313" key="4">
    <source>
        <dbReference type="Proteomes" id="UP001597085"/>
    </source>
</evidence>